<feature type="region of interest" description="Disordered" evidence="18">
    <location>
        <begin position="508"/>
        <end position="550"/>
    </location>
</feature>
<dbReference type="Gene3D" id="4.10.60.10">
    <property type="entry name" value="Zinc finger, CCHC-type"/>
    <property type="match status" value="2"/>
</dbReference>
<dbReference type="InterPro" id="IPR001878">
    <property type="entry name" value="Znf_CCHC"/>
</dbReference>
<keyword evidence="3" id="KW-0548">Nucleotidyltransferase</keyword>
<sequence length="2021" mass="231169">MASTVTSTNNLSLRSILEKDKLTGSNFLDWERNLMIVLRHERKWYVLEEPLGEAPPANAPAAARNAHKKHSDDLLDVACLMLATMSPDLQAGLINTNAYDMIRQLRDMFQTQARTERYDATKAFNECKMVKGTSVSDHIMKMKKHLDHLERLGHPVPLQLATDTILNSLSEDYRPFVVNYNMNNMEKSIAELHSMLKTAELNLGNKNKTNDVLMVRDGGVKKKNGHASTSKGKGPVQAVQSAPKKGKGKGKGKKVKPNKARTENRCFSCNEVGHWRQNCPKRHEAGSYDQLLNNSYKRCRLKVAQIFDRVANIGRDPQLRLLLGISHKHERKWYVLEEPLGEAPPANAPAAARNAHKKHSDDLLDVACLMLATMSPDLQAGLINTNAYDMIRQLRDMFQTQARTERYDATKAFNKCKMIKGTSVSDHVMKMKRHLDHLERLGHPVPLQLATDTILNSLSEDYKPFVVNYNMNMEKSIAELHSMLKNAELNMGTKNKTKDVLMVRDGGVKKKHGHTSTSKGKGPVQAVQSAPKVHNKGKDKGKGKKVKPNKTRTENRCFTCNEVGHWRQNCLKRHEVVKFPGIYQLGKWKFLSEFKKKSFTYTATKKMNNSYKLCKPKAAQIFDRVASIGRDPRLRLLLGFCHITESSPKKGKKVVTEEDQETPDLREMIAAEVGEALHDMLPGYFAQMKDELKKKMRSQVEAVVEAAVAARPGGSGGSGGGQPRFTTYKDFSASQPPQFNGQKDPVASSRWISEVEGAFLTISCTEEMKIATMTWEQFKELFKEQYVPQVEVERLTGDFLATKQTTETVNEITDLFLERSLFCPEYVASERMKMYRYTEVLKPEIREFVVMAECKTFHRMHKVARTRELELERQNKRKKAETTQTQAQPAKKFKPTEPRVVVKKEFPNCPKCGRHHLGECRMGSGTCFKCGQLGHFSKDCKVTMRLCFKCFRPGRVANECPQSDGATQMSGVAPVKTESTGKKTEAPRTRARVFQLTAEEAKEEPDVLTDTFPVNSVPALVLFDSGASFVSYSFCKNFMHVKGRLDSPLEVEIAAKKYQLCKHVYRNNVIEIFGVKFKIDLILIPMREINVVVGVDWLSRNGGHIDCENERAVVRNPSGGELTIPSERRKKLPKLCTLAKARKHVLHGGHSFLAYVVDSREEARRKIVADVPVVHEYPDVFPDDLPGVPPERQVEFRIDLVSGAAPIAKAPYRLAPPEMQELSKQLEELLEKGFIRPSTSPWGAPILFVKKKDGSMRMCIDYRELNKLTVKNRYPLPRIDDLFDQLQGAAWFSKIDLRSGYHQLKVREEDMHKTAFRTRYGHFEFIVMRFGLTNAPATFMDLMNRVCRPMLDRSVIVFIDDILIYSKSKEEHVGHLREVLEVLRKEKLYAKFSKCDFWLQEVQFLGHLVNREGIKVDPAKVEAVMKWETPKTPTEVRSFLGLAGYYRWFIQDFSKIVVPLTKLTRKSERFVWGEEQEAAFDTLRRKLCEAPVLTLPEGVEDLIVYCDASYHGLGCVLMQRGRVIAYASRQLKTHEVNYPTHDLELATRRWLEVVKDYDCAILYHPGKANVVADALSRKWSSLLLRKKERIKGQVEQLAADSRGLLIRYGRVWVPISCEARQILLHEAHKSKFSIHPGATQMYRDLRTDYWWPGMKRDVAKYVEKCLTCLRVKAEHQKSHGKLQPLEIPEWKWEHVTMDLVTGIPKTVRKHDAIWVVVDRLTKSAHFIAIRDASSSEVLADIYVREIVARHGVPVPVISDRDVRFTSCFWSKFHEELGTKLQFGTAFHPQTDGSWESHLPLVEFSYNNSFHASIGMPPYEMLYGRRCRTPICWGEVGQRELGSTEIVQRTTESIQQIRERLKATQSRQKSYADKRRSDLEFSVGDKVLLKVSPWKGVIRFTKRGKLGRRFIRPFEIVARVGKVAYRLELPPELSQIHDTFHVSQLRKCLADESAFIPLEDIEVDERLNYAEKPIAVLERKTKTLRNKAIGIVKVQWEHRKGSEWTWEPEDEMRRNHPELFQA</sequence>
<evidence type="ECO:0000256" key="10">
    <source>
        <dbReference type="ARBA" id="ARBA00022908"/>
    </source>
</evidence>
<dbReference type="PROSITE" id="PS50158">
    <property type="entry name" value="ZF_CCHC"/>
    <property type="match status" value="3"/>
</dbReference>
<dbReference type="GO" id="GO:0015074">
    <property type="term" value="P:DNA integration"/>
    <property type="evidence" value="ECO:0007669"/>
    <property type="project" value="UniProtKB-KW"/>
</dbReference>
<gene>
    <name evidence="22" type="ORF">OSB04_030720</name>
</gene>
<evidence type="ECO:0000256" key="8">
    <source>
        <dbReference type="ARBA" id="ARBA00022801"/>
    </source>
</evidence>
<dbReference type="InterPro" id="IPR043502">
    <property type="entry name" value="DNA/RNA_pol_sf"/>
</dbReference>
<evidence type="ECO:0000256" key="3">
    <source>
        <dbReference type="ARBA" id="ARBA00022695"/>
    </source>
</evidence>
<dbReference type="PANTHER" id="PTHR37984:SF5">
    <property type="entry name" value="PROTEIN NYNRIN-LIKE"/>
    <property type="match status" value="1"/>
</dbReference>
<dbReference type="GO" id="GO:0003964">
    <property type="term" value="F:RNA-directed DNA polymerase activity"/>
    <property type="evidence" value="ECO:0007669"/>
    <property type="project" value="UniProtKB-KW"/>
</dbReference>
<feature type="region of interest" description="Disordered" evidence="18">
    <location>
        <begin position="873"/>
        <end position="895"/>
    </location>
</feature>
<evidence type="ECO:0000256" key="4">
    <source>
        <dbReference type="ARBA" id="ARBA00022722"/>
    </source>
</evidence>
<dbReference type="GO" id="GO:0008270">
    <property type="term" value="F:zinc ion binding"/>
    <property type="evidence" value="ECO:0007669"/>
    <property type="project" value="UniProtKB-KW"/>
</dbReference>
<keyword evidence="9" id="KW-0460">Magnesium</keyword>
<dbReference type="InterPro" id="IPR056924">
    <property type="entry name" value="SH3_Tf2-1"/>
</dbReference>
<feature type="compositionally biased region" description="Basic residues" evidence="18">
    <location>
        <begin position="244"/>
        <end position="259"/>
    </location>
</feature>
<dbReference type="FunFam" id="3.30.70.270:FF:000020">
    <property type="entry name" value="Transposon Tf2-6 polyprotein-like Protein"/>
    <property type="match status" value="1"/>
</dbReference>
<evidence type="ECO:0000256" key="11">
    <source>
        <dbReference type="ARBA" id="ARBA00022918"/>
    </source>
</evidence>
<dbReference type="Gene3D" id="3.30.420.10">
    <property type="entry name" value="Ribonuclease H-like superfamily/Ribonuclease H"/>
    <property type="match status" value="1"/>
</dbReference>
<evidence type="ECO:0000313" key="22">
    <source>
        <dbReference type="EMBL" id="KAJ9537987.1"/>
    </source>
</evidence>
<dbReference type="Gene3D" id="3.10.10.10">
    <property type="entry name" value="HIV Type 1 Reverse Transcriptase, subunit A, domain 1"/>
    <property type="match status" value="1"/>
</dbReference>
<feature type="domain" description="CCHC-type" evidence="19">
    <location>
        <begin position="556"/>
        <end position="570"/>
    </location>
</feature>
<dbReference type="Pfam" id="PF14223">
    <property type="entry name" value="Retrotran_gag_2"/>
    <property type="match status" value="2"/>
</dbReference>
<dbReference type="Pfam" id="PF00078">
    <property type="entry name" value="RVT_1"/>
    <property type="match status" value="1"/>
</dbReference>
<keyword evidence="5" id="KW-0479">Metal-binding</keyword>
<dbReference type="PANTHER" id="PTHR37984">
    <property type="entry name" value="PROTEIN CBG26694"/>
    <property type="match status" value="1"/>
</dbReference>
<dbReference type="SUPFAM" id="SSF57756">
    <property type="entry name" value="Retrovirus zinc finger-like domains"/>
    <property type="match status" value="3"/>
</dbReference>
<keyword evidence="1" id="KW-0645">Protease</keyword>
<dbReference type="GO" id="GO:0004190">
    <property type="term" value="F:aspartic-type endopeptidase activity"/>
    <property type="evidence" value="ECO:0007669"/>
    <property type="project" value="UniProtKB-KW"/>
</dbReference>
<keyword evidence="7" id="KW-0255">Endonuclease</keyword>
<dbReference type="SUPFAM" id="SSF56672">
    <property type="entry name" value="DNA/RNA polymerases"/>
    <property type="match status" value="1"/>
</dbReference>
<dbReference type="GO" id="GO:0003887">
    <property type="term" value="F:DNA-directed DNA polymerase activity"/>
    <property type="evidence" value="ECO:0007669"/>
    <property type="project" value="UniProtKB-KW"/>
</dbReference>
<dbReference type="GO" id="GO:0004519">
    <property type="term" value="F:endonuclease activity"/>
    <property type="evidence" value="ECO:0007669"/>
    <property type="project" value="UniProtKB-KW"/>
</dbReference>
<evidence type="ECO:0000259" key="19">
    <source>
        <dbReference type="PROSITE" id="PS50158"/>
    </source>
</evidence>
<organism evidence="22 23">
    <name type="scientific">Centaurea solstitialis</name>
    <name type="common">yellow star-thistle</name>
    <dbReference type="NCBI Taxonomy" id="347529"/>
    <lineage>
        <taxon>Eukaryota</taxon>
        <taxon>Viridiplantae</taxon>
        <taxon>Streptophyta</taxon>
        <taxon>Embryophyta</taxon>
        <taxon>Tracheophyta</taxon>
        <taxon>Spermatophyta</taxon>
        <taxon>Magnoliopsida</taxon>
        <taxon>eudicotyledons</taxon>
        <taxon>Gunneridae</taxon>
        <taxon>Pentapetalae</taxon>
        <taxon>asterids</taxon>
        <taxon>campanulids</taxon>
        <taxon>Asterales</taxon>
        <taxon>Asteraceae</taxon>
        <taxon>Carduoideae</taxon>
        <taxon>Cardueae</taxon>
        <taxon>Centaureinae</taxon>
        <taxon>Centaurea</taxon>
    </lineage>
</organism>
<keyword evidence="23" id="KW-1185">Reference proteome</keyword>
<keyword evidence="10" id="KW-0229">DNA integration</keyword>
<dbReference type="InterPro" id="IPR041577">
    <property type="entry name" value="RT_RNaseH_2"/>
</dbReference>
<dbReference type="Gene3D" id="2.40.70.10">
    <property type="entry name" value="Acid Proteases"/>
    <property type="match status" value="1"/>
</dbReference>
<keyword evidence="14" id="KW-0233">DNA recombination</keyword>
<dbReference type="SUPFAM" id="SSF53098">
    <property type="entry name" value="Ribonuclease H-like"/>
    <property type="match status" value="1"/>
</dbReference>
<evidence type="ECO:0000256" key="6">
    <source>
        <dbReference type="ARBA" id="ARBA00022750"/>
    </source>
</evidence>
<keyword evidence="17" id="KW-0175">Coiled coil</keyword>
<evidence type="ECO:0000256" key="18">
    <source>
        <dbReference type="SAM" id="MobiDB-lite"/>
    </source>
</evidence>
<evidence type="ECO:0000259" key="20">
    <source>
        <dbReference type="PROSITE" id="PS50878"/>
    </source>
</evidence>
<keyword evidence="8" id="KW-0378">Hydrolase</keyword>
<feature type="domain" description="CCHC-type" evidence="19">
    <location>
        <begin position="265"/>
        <end position="281"/>
    </location>
</feature>
<proteinExistence type="predicted"/>
<keyword evidence="16" id="KW-0862">Zinc</keyword>
<evidence type="ECO:0008006" key="24">
    <source>
        <dbReference type="Google" id="ProtNLM"/>
    </source>
</evidence>
<keyword evidence="4" id="KW-0540">Nuclease</keyword>
<evidence type="ECO:0000313" key="23">
    <source>
        <dbReference type="Proteomes" id="UP001172457"/>
    </source>
</evidence>
<dbReference type="InterPro" id="IPR005162">
    <property type="entry name" value="Retrotrans_gag_dom"/>
</dbReference>
<dbReference type="GO" id="GO:0006310">
    <property type="term" value="P:DNA recombination"/>
    <property type="evidence" value="ECO:0007669"/>
    <property type="project" value="UniProtKB-KW"/>
</dbReference>
<dbReference type="Proteomes" id="UP001172457">
    <property type="component" value="Chromosome 8"/>
</dbReference>
<evidence type="ECO:0000256" key="16">
    <source>
        <dbReference type="PROSITE-ProRule" id="PRU00047"/>
    </source>
</evidence>
<feature type="domain" description="Integrase catalytic" evidence="21">
    <location>
        <begin position="1684"/>
        <end position="1802"/>
    </location>
</feature>
<dbReference type="InterPro" id="IPR021109">
    <property type="entry name" value="Peptidase_aspartic_dom_sf"/>
</dbReference>
<dbReference type="InterPro" id="IPR036875">
    <property type="entry name" value="Znf_CCHC_sf"/>
</dbReference>
<evidence type="ECO:0000256" key="14">
    <source>
        <dbReference type="ARBA" id="ARBA00023172"/>
    </source>
</evidence>
<dbReference type="InterPro" id="IPR041588">
    <property type="entry name" value="Integrase_H2C2"/>
</dbReference>
<dbReference type="SMART" id="SM00343">
    <property type="entry name" value="ZnF_C2HC"/>
    <property type="match status" value="4"/>
</dbReference>
<keyword evidence="11" id="KW-0695">RNA-directed DNA polymerase</keyword>
<dbReference type="Pfam" id="PF24626">
    <property type="entry name" value="SH3_Tf2-1"/>
    <property type="match status" value="1"/>
</dbReference>
<evidence type="ECO:0000256" key="15">
    <source>
        <dbReference type="ARBA" id="ARBA00023268"/>
    </source>
</evidence>
<evidence type="ECO:0000256" key="17">
    <source>
        <dbReference type="SAM" id="Coils"/>
    </source>
</evidence>
<keyword evidence="12" id="KW-0239">DNA-directed DNA polymerase</keyword>
<dbReference type="PROSITE" id="PS50994">
    <property type="entry name" value="INTEGRASE"/>
    <property type="match status" value="1"/>
</dbReference>
<evidence type="ECO:0000256" key="12">
    <source>
        <dbReference type="ARBA" id="ARBA00022932"/>
    </source>
</evidence>
<dbReference type="CDD" id="cd01647">
    <property type="entry name" value="RT_LTR"/>
    <property type="match status" value="1"/>
</dbReference>
<keyword evidence="16" id="KW-0863">Zinc-finger</keyword>
<feature type="compositionally biased region" description="Basic and acidic residues" evidence="18">
    <location>
        <begin position="979"/>
        <end position="988"/>
    </location>
</feature>
<evidence type="ECO:0000256" key="9">
    <source>
        <dbReference type="ARBA" id="ARBA00022842"/>
    </source>
</evidence>
<dbReference type="GO" id="GO:0006508">
    <property type="term" value="P:proteolysis"/>
    <property type="evidence" value="ECO:0007669"/>
    <property type="project" value="UniProtKB-KW"/>
</dbReference>
<feature type="domain" description="Reverse transcriptase" evidence="20">
    <location>
        <begin position="1230"/>
        <end position="1409"/>
    </location>
</feature>
<accession>A0AA38SRP5</accession>
<dbReference type="EMBL" id="JARYMX010000008">
    <property type="protein sequence ID" value="KAJ9537987.1"/>
    <property type="molecule type" value="Genomic_DNA"/>
</dbReference>
<dbReference type="InterPro" id="IPR043128">
    <property type="entry name" value="Rev_trsase/Diguanyl_cyclase"/>
</dbReference>
<reference evidence="22" key="1">
    <citation type="submission" date="2023-03" db="EMBL/GenBank/DDBJ databases">
        <title>Chromosome-scale reference genome and RAD-based genetic map of yellow starthistle (Centaurea solstitialis) reveal putative structural variation and QTLs associated with invader traits.</title>
        <authorList>
            <person name="Reatini B."/>
            <person name="Cang F.A."/>
            <person name="Jiang Q."/>
            <person name="Mckibben M.T.W."/>
            <person name="Barker M.S."/>
            <person name="Rieseberg L.H."/>
            <person name="Dlugosch K.M."/>
        </authorList>
    </citation>
    <scope>NUCLEOTIDE SEQUENCE</scope>
    <source>
        <strain evidence="22">CAN-66</strain>
        <tissue evidence="22">Leaf</tissue>
    </source>
</reference>
<dbReference type="Gene3D" id="1.10.340.70">
    <property type="match status" value="1"/>
</dbReference>
<keyword evidence="15" id="KW-0511">Multifunctional enzyme</keyword>
<feature type="coiled-coil region" evidence="17">
    <location>
        <begin position="1846"/>
        <end position="1873"/>
    </location>
</feature>
<comment type="caution">
    <text evidence="22">The sequence shown here is derived from an EMBL/GenBank/DDBJ whole genome shotgun (WGS) entry which is preliminary data.</text>
</comment>
<protein>
    <recommendedName>
        <fullName evidence="24">Reverse transcriptase</fullName>
    </recommendedName>
</protein>
<feature type="domain" description="CCHC-type" evidence="19">
    <location>
        <begin position="927"/>
        <end position="941"/>
    </location>
</feature>
<dbReference type="Pfam" id="PF17919">
    <property type="entry name" value="RT_RNaseH_2"/>
    <property type="match status" value="1"/>
</dbReference>
<evidence type="ECO:0000256" key="13">
    <source>
        <dbReference type="ARBA" id="ARBA00023125"/>
    </source>
</evidence>
<evidence type="ECO:0000256" key="7">
    <source>
        <dbReference type="ARBA" id="ARBA00022759"/>
    </source>
</evidence>
<keyword evidence="2" id="KW-0808">Transferase</keyword>
<dbReference type="Gene3D" id="3.30.70.270">
    <property type="match status" value="2"/>
</dbReference>
<keyword evidence="13" id="KW-0238">DNA-binding</keyword>
<evidence type="ECO:0000256" key="5">
    <source>
        <dbReference type="ARBA" id="ARBA00022723"/>
    </source>
</evidence>
<dbReference type="PROSITE" id="PS50878">
    <property type="entry name" value="RT_POL"/>
    <property type="match status" value="1"/>
</dbReference>
<evidence type="ECO:0000256" key="2">
    <source>
        <dbReference type="ARBA" id="ARBA00022679"/>
    </source>
</evidence>
<dbReference type="InterPro" id="IPR050951">
    <property type="entry name" value="Retrovirus_Pol_polyprotein"/>
</dbReference>
<keyword evidence="6" id="KW-0064">Aspartyl protease</keyword>
<dbReference type="CDD" id="cd00303">
    <property type="entry name" value="retropepsin_like"/>
    <property type="match status" value="1"/>
</dbReference>
<evidence type="ECO:0000256" key="1">
    <source>
        <dbReference type="ARBA" id="ARBA00022670"/>
    </source>
</evidence>
<dbReference type="Pfam" id="PF00098">
    <property type="entry name" value="zf-CCHC"/>
    <property type="match status" value="2"/>
</dbReference>
<feature type="region of interest" description="Disordered" evidence="18">
    <location>
        <begin position="962"/>
        <end position="989"/>
    </location>
</feature>
<dbReference type="InterPro" id="IPR001584">
    <property type="entry name" value="Integrase_cat-core"/>
</dbReference>
<dbReference type="InterPro" id="IPR012337">
    <property type="entry name" value="RNaseH-like_sf"/>
</dbReference>
<dbReference type="Pfam" id="PF08284">
    <property type="entry name" value="RVP_2"/>
    <property type="match status" value="1"/>
</dbReference>
<name>A0AA38SRP5_9ASTR</name>
<dbReference type="GO" id="GO:0003677">
    <property type="term" value="F:DNA binding"/>
    <property type="evidence" value="ECO:0007669"/>
    <property type="project" value="UniProtKB-KW"/>
</dbReference>
<dbReference type="InterPro" id="IPR000477">
    <property type="entry name" value="RT_dom"/>
</dbReference>
<dbReference type="Pfam" id="PF17921">
    <property type="entry name" value="Integrase_H2C2"/>
    <property type="match status" value="1"/>
</dbReference>
<feature type="region of interest" description="Disordered" evidence="18">
    <location>
        <begin position="220"/>
        <end position="259"/>
    </location>
</feature>
<dbReference type="Pfam" id="PF03732">
    <property type="entry name" value="Retrotrans_gag"/>
    <property type="match status" value="1"/>
</dbReference>
<dbReference type="InterPro" id="IPR036397">
    <property type="entry name" value="RNaseH_sf"/>
</dbReference>
<feature type="compositionally biased region" description="Basic residues" evidence="18">
    <location>
        <begin position="533"/>
        <end position="550"/>
    </location>
</feature>
<evidence type="ECO:0000259" key="21">
    <source>
        <dbReference type="PROSITE" id="PS50994"/>
    </source>
</evidence>